<keyword evidence="2" id="KW-1185">Reference proteome</keyword>
<dbReference type="OrthoDB" id="419711at2759"/>
<reference evidence="1 2" key="1">
    <citation type="journal article" date="2018" name="Cell">
        <title>The Chara Genome: Secondary Complexity and Implications for Plant Terrestrialization.</title>
        <authorList>
            <person name="Nishiyama T."/>
            <person name="Sakayama H."/>
            <person name="Vries J.D."/>
            <person name="Buschmann H."/>
            <person name="Saint-Marcoux D."/>
            <person name="Ullrich K.K."/>
            <person name="Haas F.B."/>
            <person name="Vanderstraeten L."/>
            <person name="Becker D."/>
            <person name="Lang D."/>
            <person name="Vosolsobe S."/>
            <person name="Rombauts S."/>
            <person name="Wilhelmsson P.K.I."/>
            <person name="Janitza P."/>
            <person name="Kern R."/>
            <person name="Heyl A."/>
            <person name="Rumpler F."/>
            <person name="Villalobos L.I.A.C."/>
            <person name="Clay J.M."/>
            <person name="Skokan R."/>
            <person name="Toyoda A."/>
            <person name="Suzuki Y."/>
            <person name="Kagoshima H."/>
            <person name="Schijlen E."/>
            <person name="Tajeshwar N."/>
            <person name="Catarino B."/>
            <person name="Hetherington A.J."/>
            <person name="Saltykova A."/>
            <person name="Bonnot C."/>
            <person name="Breuninger H."/>
            <person name="Symeonidi A."/>
            <person name="Radhakrishnan G.V."/>
            <person name="Van Nieuwerburgh F."/>
            <person name="Deforce D."/>
            <person name="Chang C."/>
            <person name="Karol K.G."/>
            <person name="Hedrich R."/>
            <person name="Ulvskov P."/>
            <person name="Glockner G."/>
            <person name="Delwiche C.F."/>
            <person name="Petrasek J."/>
            <person name="Van de Peer Y."/>
            <person name="Friml J."/>
            <person name="Beilby M."/>
            <person name="Dolan L."/>
            <person name="Kohara Y."/>
            <person name="Sugano S."/>
            <person name="Fujiyama A."/>
            <person name="Delaux P.-M."/>
            <person name="Quint M."/>
            <person name="TheiBen G."/>
            <person name="Hagemann M."/>
            <person name="Harholt J."/>
            <person name="Dunand C."/>
            <person name="Zachgo S."/>
            <person name="Langdale J."/>
            <person name="Maumus F."/>
            <person name="Straeten D.V.D."/>
            <person name="Gould S.B."/>
            <person name="Rensing S.A."/>
        </authorList>
    </citation>
    <scope>NUCLEOTIDE SEQUENCE [LARGE SCALE GENOMIC DNA]</scope>
    <source>
        <strain evidence="1 2">S276</strain>
    </source>
</reference>
<protein>
    <submittedName>
        <fullName evidence="1">Uncharacterized protein</fullName>
    </submittedName>
</protein>
<dbReference type="Pfam" id="PF21534">
    <property type="entry name" value="Rost"/>
    <property type="match status" value="1"/>
</dbReference>
<dbReference type="GO" id="GO:0016020">
    <property type="term" value="C:membrane"/>
    <property type="evidence" value="ECO:0007669"/>
    <property type="project" value="TreeGrafter"/>
</dbReference>
<proteinExistence type="predicted"/>
<comment type="caution">
    <text evidence="1">The sequence shown here is derived from an EMBL/GenBank/DDBJ whole genome shotgun (WGS) entry which is preliminary data.</text>
</comment>
<dbReference type="PANTHER" id="PTHR12242">
    <property type="entry name" value="OS02G0130600 PROTEIN-RELATED"/>
    <property type="match status" value="1"/>
</dbReference>
<name>A0A388JNI6_CHABU</name>
<evidence type="ECO:0000313" key="2">
    <source>
        <dbReference type="Proteomes" id="UP000265515"/>
    </source>
</evidence>
<dbReference type="Gramene" id="GBG59313">
    <property type="protein sequence ID" value="GBG59313"/>
    <property type="gene ID" value="CBR_g32326"/>
</dbReference>
<dbReference type="InterPro" id="IPR049352">
    <property type="entry name" value="Rost"/>
</dbReference>
<dbReference type="EMBL" id="BFEA01000003">
    <property type="protein sequence ID" value="GBG59313.1"/>
    <property type="molecule type" value="Genomic_DNA"/>
</dbReference>
<sequence>MKTTSTITDRSYDHVVSVPVDFKTFFRNEFRCSQFGLQGQHWERFVRPRWYRGSESRSDSLGQWVFLVLRLILAVYWSGWVVRSGLENGLGLDDDGPPLGAKWFIYLTHLSALFEAVYLIFAFLLCLLFTLHVYPSSSAAEGRGVAGGGGVVEAGRGGGGCQFLVGVPKSGLRPSGGDRRGSLEEAGGGFGGDVGNAYVDEDAMTLPWSFRLTWFLRNVEASWSFFVFALYWFLVYEGGEVDALNAHVHGVNFLIMLLDGAVAAMPMRILHFYQPVGAAAAYSGFAALYWAFGGRNEEGERYIYKSLNFADEPRQAVIQIVLICLVATPVFHLVFCLWNYMWYRWTRPSGRFTLIQRDGVGK</sequence>
<dbReference type="PANTHER" id="PTHR12242:SF1">
    <property type="entry name" value="MYND-TYPE DOMAIN-CONTAINING PROTEIN"/>
    <property type="match status" value="1"/>
</dbReference>
<accession>A0A388JNI6</accession>
<dbReference type="AlphaFoldDB" id="A0A388JNI6"/>
<evidence type="ECO:0000313" key="1">
    <source>
        <dbReference type="EMBL" id="GBG59313.1"/>
    </source>
</evidence>
<dbReference type="Proteomes" id="UP000265515">
    <property type="component" value="Unassembled WGS sequence"/>
</dbReference>
<dbReference type="STRING" id="69332.A0A388JNI6"/>
<dbReference type="OMA" id="CCMENSA"/>
<organism evidence="1 2">
    <name type="scientific">Chara braunii</name>
    <name type="common">Braun's stonewort</name>
    <dbReference type="NCBI Taxonomy" id="69332"/>
    <lineage>
        <taxon>Eukaryota</taxon>
        <taxon>Viridiplantae</taxon>
        <taxon>Streptophyta</taxon>
        <taxon>Charophyceae</taxon>
        <taxon>Charales</taxon>
        <taxon>Characeae</taxon>
        <taxon>Chara</taxon>
    </lineage>
</organism>
<gene>
    <name evidence="1" type="ORF">CBR_g32326</name>
</gene>